<evidence type="ECO:0000313" key="2">
    <source>
        <dbReference type="EMBL" id="APU15622.1"/>
    </source>
</evidence>
<dbReference type="InterPro" id="IPR013113">
    <property type="entry name" value="SIP_FAD-bd"/>
</dbReference>
<evidence type="ECO:0000313" key="3">
    <source>
        <dbReference type="Proteomes" id="UP000185511"/>
    </source>
</evidence>
<dbReference type="Gene3D" id="2.40.30.10">
    <property type="entry name" value="Translation factors"/>
    <property type="match status" value="1"/>
</dbReference>
<dbReference type="RefSeq" id="WP_075743941.1">
    <property type="nucleotide sequence ID" value="NZ_CP016076.1"/>
</dbReference>
<dbReference type="InterPro" id="IPR007037">
    <property type="entry name" value="SIP_rossman_dom"/>
</dbReference>
<dbReference type="GO" id="GO:0016491">
    <property type="term" value="F:oxidoreductase activity"/>
    <property type="evidence" value="ECO:0007669"/>
    <property type="project" value="InterPro"/>
</dbReference>
<name>A0AAC9PT32_9PSEU</name>
<dbReference type="PANTHER" id="PTHR30157:SF0">
    <property type="entry name" value="NADPH-DEPENDENT FERRIC-CHELATE REDUCTASE"/>
    <property type="match status" value="1"/>
</dbReference>
<dbReference type="InterPro" id="IPR017938">
    <property type="entry name" value="Riboflavin_synthase-like_b-brl"/>
</dbReference>
<dbReference type="Gene3D" id="3.40.50.80">
    <property type="entry name" value="Nucleotide-binding domain of ferredoxin-NADP reductase (FNR) module"/>
    <property type="match status" value="1"/>
</dbReference>
<dbReference type="InterPro" id="IPR039261">
    <property type="entry name" value="FNR_nucleotide-bd"/>
</dbReference>
<dbReference type="Proteomes" id="UP000185511">
    <property type="component" value="Chromosome"/>
</dbReference>
<evidence type="ECO:0000259" key="1">
    <source>
        <dbReference type="PROSITE" id="PS51384"/>
    </source>
</evidence>
<dbReference type="InterPro" id="IPR017927">
    <property type="entry name" value="FAD-bd_FR_type"/>
</dbReference>
<protein>
    <submittedName>
        <fullName evidence="2">Siderophore-interacting protein</fullName>
    </submittedName>
</protein>
<proteinExistence type="predicted"/>
<dbReference type="KEGG" id="acad:UA74_17970"/>
<dbReference type="AlphaFoldDB" id="A0AAC9PT32"/>
<dbReference type="PROSITE" id="PS51384">
    <property type="entry name" value="FAD_FR"/>
    <property type="match status" value="1"/>
</dbReference>
<keyword evidence="3" id="KW-1185">Reference proteome</keyword>
<sequence>MSVNTEIRAARSAVVRPFSLFYITATAVRSLTPNMVRVTFGGPDLAGFTSGGLDQRVKLFFPLPGQDVPALPPPDDWYQAYQDMSDEVRPIMRTFTIRTHRPDVQEIDIDFAVHGDVGPASRWAIRARPGDVLGLLGPDVRHPAGSGVEYHPSPSEWQLIVGDDTALPAIGAIIETLQAGTRVRAFVEVASDADVQEFDTGGDVEITWLARTGSQTTPVSRLVEAVRNADLPSGTAYAWTAGESGMIRELRRHLLTELGWDRGQGYFGGYWRADSTPEPTDSDD</sequence>
<dbReference type="InterPro" id="IPR039374">
    <property type="entry name" value="SIP_fam"/>
</dbReference>
<dbReference type="Pfam" id="PF04954">
    <property type="entry name" value="SIP"/>
    <property type="match status" value="1"/>
</dbReference>
<accession>A0AAC9PT32</accession>
<gene>
    <name evidence="2" type="ORF">UA74_17970</name>
</gene>
<reference evidence="3" key="1">
    <citation type="submission" date="2016-06" db="EMBL/GenBank/DDBJ databases">
        <title>Complete genome sequence of Actinoalloteichus fjordicus DSM 46855 (=ADI127-17), type strain of the new species Actinoalloteichus fjordicus.</title>
        <authorList>
            <person name="Ruckert C."/>
            <person name="Nouioui I."/>
            <person name="Willmese J."/>
            <person name="van Wezel G."/>
            <person name="Klenk H.-P."/>
            <person name="Kalinowski J."/>
            <person name="Zotchev S.B."/>
        </authorList>
    </citation>
    <scope>NUCLEOTIDE SEQUENCE [LARGE SCALE GENOMIC DNA]</scope>
    <source>
        <strain evidence="3">ADI127-7</strain>
    </source>
</reference>
<feature type="domain" description="FAD-binding FR-type" evidence="1">
    <location>
        <begin position="18"/>
        <end position="150"/>
    </location>
</feature>
<organism evidence="2 3">
    <name type="scientific">Actinoalloteichus fjordicus</name>
    <dbReference type="NCBI Taxonomy" id="1612552"/>
    <lineage>
        <taxon>Bacteria</taxon>
        <taxon>Bacillati</taxon>
        <taxon>Actinomycetota</taxon>
        <taxon>Actinomycetes</taxon>
        <taxon>Pseudonocardiales</taxon>
        <taxon>Pseudonocardiaceae</taxon>
        <taxon>Actinoalloteichus</taxon>
    </lineage>
</organism>
<dbReference type="EMBL" id="CP016076">
    <property type="protein sequence ID" value="APU15622.1"/>
    <property type="molecule type" value="Genomic_DNA"/>
</dbReference>
<dbReference type="PANTHER" id="PTHR30157">
    <property type="entry name" value="FERRIC REDUCTASE, NADPH-DEPENDENT"/>
    <property type="match status" value="1"/>
</dbReference>
<dbReference type="CDD" id="cd06193">
    <property type="entry name" value="siderophore_interacting"/>
    <property type="match status" value="1"/>
</dbReference>
<dbReference type="SUPFAM" id="SSF63380">
    <property type="entry name" value="Riboflavin synthase domain-like"/>
    <property type="match status" value="1"/>
</dbReference>
<dbReference type="Pfam" id="PF08021">
    <property type="entry name" value="FAD_binding_9"/>
    <property type="match status" value="1"/>
</dbReference>